<comment type="caution">
    <text evidence="12">The sequence shown here is derived from an EMBL/GenBank/DDBJ whole genome shotgun (WGS) entry which is preliminary data.</text>
</comment>
<dbReference type="FunFam" id="3.30.230.70:FF:000017">
    <property type="entry name" value="Exosome complex component Rrp42"/>
    <property type="match status" value="1"/>
</dbReference>
<comment type="similarity">
    <text evidence="3">Belongs to the RNase PH family.</text>
</comment>
<dbReference type="GO" id="GO:0016075">
    <property type="term" value="P:rRNA catabolic process"/>
    <property type="evidence" value="ECO:0007669"/>
    <property type="project" value="TreeGrafter"/>
</dbReference>
<dbReference type="GO" id="GO:0035925">
    <property type="term" value="F:mRNA 3'-UTR AU-rich region binding"/>
    <property type="evidence" value="ECO:0007669"/>
    <property type="project" value="TreeGrafter"/>
</dbReference>
<dbReference type="GO" id="GO:0000177">
    <property type="term" value="C:cytoplasmic exosome (RNase complex)"/>
    <property type="evidence" value="ECO:0007669"/>
    <property type="project" value="TreeGrafter"/>
</dbReference>
<dbReference type="GO" id="GO:0071038">
    <property type="term" value="P:TRAMP-dependent tRNA surveillance pathway"/>
    <property type="evidence" value="ECO:0007669"/>
    <property type="project" value="TreeGrafter"/>
</dbReference>
<evidence type="ECO:0000313" key="13">
    <source>
        <dbReference type="Proteomes" id="UP000193218"/>
    </source>
</evidence>
<protein>
    <recommendedName>
        <fullName evidence="9">Ribosomal RNA-processing protein 43</fullName>
    </recommendedName>
</protein>
<evidence type="ECO:0000256" key="3">
    <source>
        <dbReference type="ARBA" id="ARBA00006678"/>
    </source>
</evidence>
<dbReference type="GO" id="GO:0034475">
    <property type="term" value="P:U4 snRNA 3'-end processing"/>
    <property type="evidence" value="ECO:0007669"/>
    <property type="project" value="TreeGrafter"/>
</dbReference>
<dbReference type="PANTHER" id="PTHR11097">
    <property type="entry name" value="EXOSOME COMPLEX EXONUCLEASE RIBOSOMAL RNA PROCESSING PROTEIN"/>
    <property type="match status" value="1"/>
</dbReference>
<dbReference type="PANTHER" id="PTHR11097:SF9">
    <property type="entry name" value="EXOSOME COMPLEX COMPONENT RRP43"/>
    <property type="match status" value="1"/>
</dbReference>
<dbReference type="OrthoDB" id="45882at2759"/>
<dbReference type="AlphaFoldDB" id="A0A1Y1UT67"/>
<name>A0A1Y1UT67_9TREE</name>
<dbReference type="GeneID" id="33556331"/>
<evidence type="ECO:0000256" key="2">
    <source>
        <dbReference type="ARBA" id="ARBA00004604"/>
    </source>
</evidence>
<dbReference type="InterPro" id="IPR001247">
    <property type="entry name" value="ExoRNase_PH_dom1"/>
</dbReference>
<feature type="region of interest" description="Disordered" evidence="10">
    <location>
        <begin position="1"/>
        <end position="21"/>
    </location>
</feature>
<dbReference type="FunCoup" id="A0A1Y1UT67">
    <property type="interactions" value="522"/>
</dbReference>
<gene>
    <name evidence="12" type="ORF">BD324DRAFT_613657</name>
</gene>
<dbReference type="CDD" id="cd11369">
    <property type="entry name" value="RNase_PH_RRP43"/>
    <property type="match status" value="1"/>
</dbReference>
<evidence type="ECO:0000313" key="12">
    <source>
        <dbReference type="EMBL" id="ORX41213.1"/>
    </source>
</evidence>
<keyword evidence="8" id="KW-0539">Nucleus</keyword>
<dbReference type="GO" id="GO:0000467">
    <property type="term" value="P:exonucleolytic trimming to generate mature 3'-end of 5.8S rRNA from tricistronic rRNA transcript (SSU-rRNA, 5.8S rRNA, LSU-rRNA)"/>
    <property type="evidence" value="ECO:0007669"/>
    <property type="project" value="TreeGrafter"/>
</dbReference>
<dbReference type="GO" id="GO:0034476">
    <property type="term" value="P:U5 snRNA 3'-end processing"/>
    <property type="evidence" value="ECO:0007669"/>
    <property type="project" value="TreeGrafter"/>
</dbReference>
<evidence type="ECO:0000256" key="10">
    <source>
        <dbReference type="SAM" id="MobiDB-lite"/>
    </source>
</evidence>
<evidence type="ECO:0000256" key="8">
    <source>
        <dbReference type="ARBA" id="ARBA00023242"/>
    </source>
</evidence>
<dbReference type="InterPro" id="IPR020568">
    <property type="entry name" value="Ribosomal_Su5_D2-typ_SF"/>
</dbReference>
<organism evidence="12 13">
    <name type="scientific">Kockovaella imperatae</name>
    <dbReference type="NCBI Taxonomy" id="4999"/>
    <lineage>
        <taxon>Eukaryota</taxon>
        <taxon>Fungi</taxon>
        <taxon>Dikarya</taxon>
        <taxon>Basidiomycota</taxon>
        <taxon>Agaricomycotina</taxon>
        <taxon>Tremellomycetes</taxon>
        <taxon>Tremellales</taxon>
        <taxon>Cuniculitremaceae</taxon>
        <taxon>Kockovaella</taxon>
    </lineage>
</organism>
<accession>A0A1Y1UT67</accession>
<keyword evidence="5" id="KW-0698">rRNA processing</keyword>
<feature type="domain" description="Exoribonuclease phosphorolytic" evidence="11">
    <location>
        <begin position="56"/>
        <end position="187"/>
    </location>
</feature>
<reference evidence="12 13" key="1">
    <citation type="submission" date="2017-03" db="EMBL/GenBank/DDBJ databases">
        <title>Widespread Adenine N6-methylation of Active Genes in Fungi.</title>
        <authorList>
            <consortium name="DOE Joint Genome Institute"/>
            <person name="Mondo S.J."/>
            <person name="Dannebaum R.O."/>
            <person name="Kuo R.C."/>
            <person name="Louie K.B."/>
            <person name="Bewick A.J."/>
            <person name="Labutti K."/>
            <person name="Haridas S."/>
            <person name="Kuo A."/>
            <person name="Salamov A."/>
            <person name="Ahrendt S.R."/>
            <person name="Lau R."/>
            <person name="Bowen B.P."/>
            <person name="Lipzen A."/>
            <person name="Sullivan W."/>
            <person name="Andreopoulos W.B."/>
            <person name="Clum A."/>
            <person name="Lindquist E."/>
            <person name="Daum C."/>
            <person name="Northen T.R."/>
            <person name="Ramamoorthy G."/>
            <person name="Schmitz R.J."/>
            <person name="Gryganskyi A."/>
            <person name="Culley D."/>
            <person name="Magnuson J."/>
            <person name="James T.Y."/>
            <person name="O'Malley M.A."/>
            <person name="Stajich J.E."/>
            <person name="Spatafora J.W."/>
            <person name="Visel A."/>
            <person name="Grigoriev I.V."/>
        </authorList>
    </citation>
    <scope>NUCLEOTIDE SEQUENCE [LARGE SCALE GENOMIC DNA]</scope>
    <source>
        <strain evidence="12 13">NRRL Y-17943</strain>
    </source>
</reference>
<evidence type="ECO:0000256" key="5">
    <source>
        <dbReference type="ARBA" id="ARBA00022552"/>
    </source>
</evidence>
<keyword evidence="7" id="KW-0694">RNA-binding</keyword>
<dbReference type="GO" id="GO:0071035">
    <property type="term" value="P:nuclear polyadenylation-dependent rRNA catabolic process"/>
    <property type="evidence" value="ECO:0007669"/>
    <property type="project" value="TreeGrafter"/>
</dbReference>
<dbReference type="STRING" id="4999.A0A1Y1UT67"/>
<dbReference type="InterPro" id="IPR050590">
    <property type="entry name" value="Exosome_comp_Rrp42_subfam"/>
</dbReference>
<keyword evidence="4" id="KW-0963">Cytoplasm</keyword>
<evidence type="ECO:0000256" key="7">
    <source>
        <dbReference type="ARBA" id="ARBA00022884"/>
    </source>
</evidence>
<dbReference type="GO" id="GO:0005840">
    <property type="term" value="C:ribosome"/>
    <property type="evidence" value="ECO:0007669"/>
    <property type="project" value="UniProtKB-KW"/>
</dbReference>
<proteinExistence type="inferred from homology"/>
<dbReference type="GO" id="GO:0071028">
    <property type="term" value="P:nuclear mRNA surveillance"/>
    <property type="evidence" value="ECO:0007669"/>
    <property type="project" value="TreeGrafter"/>
</dbReference>
<keyword evidence="13" id="KW-1185">Reference proteome</keyword>
<evidence type="ECO:0000256" key="1">
    <source>
        <dbReference type="ARBA" id="ARBA00004496"/>
    </source>
</evidence>
<dbReference type="Pfam" id="PF01138">
    <property type="entry name" value="RNase_PH"/>
    <property type="match status" value="1"/>
</dbReference>
<dbReference type="InterPro" id="IPR033196">
    <property type="entry name" value="Rrp43"/>
</dbReference>
<dbReference type="Gene3D" id="3.30.230.70">
    <property type="entry name" value="GHMP Kinase, N-terminal domain"/>
    <property type="match status" value="1"/>
</dbReference>
<dbReference type="InterPro" id="IPR027408">
    <property type="entry name" value="PNPase/RNase_PH_dom_sf"/>
</dbReference>
<keyword evidence="12" id="KW-0687">Ribonucleoprotein</keyword>
<dbReference type="GO" id="GO:0000176">
    <property type="term" value="C:nuclear exosome (RNase complex)"/>
    <property type="evidence" value="ECO:0007669"/>
    <property type="project" value="TreeGrafter"/>
</dbReference>
<dbReference type="RefSeq" id="XP_021874892.1">
    <property type="nucleotide sequence ID" value="XM_022014523.1"/>
</dbReference>
<dbReference type="GO" id="GO:0005730">
    <property type="term" value="C:nucleolus"/>
    <property type="evidence" value="ECO:0007669"/>
    <property type="project" value="UniProtKB-SubCell"/>
</dbReference>
<evidence type="ECO:0000259" key="11">
    <source>
        <dbReference type="Pfam" id="PF01138"/>
    </source>
</evidence>
<evidence type="ECO:0000256" key="9">
    <source>
        <dbReference type="ARBA" id="ARBA00030617"/>
    </source>
</evidence>
<comment type="subcellular location">
    <subcellularLocation>
        <location evidence="1">Cytoplasm</location>
    </subcellularLocation>
    <subcellularLocation>
        <location evidence="2">Nucleus</location>
        <location evidence="2">Nucleolus</location>
    </subcellularLocation>
</comment>
<dbReference type="SUPFAM" id="SSF54211">
    <property type="entry name" value="Ribosomal protein S5 domain 2-like"/>
    <property type="match status" value="1"/>
</dbReference>
<keyword evidence="6" id="KW-0271">Exosome</keyword>
<dbReference type="GO" id="GO:0034473">
    <property type="term" value="P:U1 snRNA 3'-end processing"/>
    <property type="evidence" value="ECO:0007669"/>
    <property type="project" value="TreeGrafter"/>
</dbReference>
<dbReference type="EMBL" id="NBSH01000001">
    <property type="protein sequence ID" value="ORX41213.1"/>
    <property type="molecule type" value="Genomic_DNA"/>
</dbReference>
<dbReference type="SUPFAM" id="SSF55666">
    <property type="entry name" value="Ribonuclease PH domain 2-like"/>
    <property type="match status" value="1"/>
</dbReference>
<keyword evidence="12" id="KW-0689">Ribosomal protein</keyword>
<evidence type="ECO:0000256" key="6">
    <source>
        <dbReference type="ARBA" id="ARBA00022835"/>
    </source>
</evidence>
<dbReference type="InterPro" id="IPR036345">
    <property type="entry name" value="ExoRNase_PH_dom2_sf"/>
</dbReference>
<dbReference type="InParanoid" id="A0A1Y1UT67"/>
<dbReference type="Proteomes" id="UP000193218">
    <property type="component" value="Unassembled WGS sequence"/>
</dbReference>
<evidence type="ECO:0000256" key="4">
    <source>
        <dbReference type="ARBA" id="ARBA00022490"/>
    </source>
</evidence>
<sequence length="300" mass="32344">MTVSEATASAQDMEVDSSSKAESSATAFKRLHPGPYLSKFLAKGYRPDGRKVTAWRDVKINKGSVSTADGSALVRLGDTTMVCGVKAEIAEPLATSPRSGYIVPNIDLPALCSPKFKPGPPADEAQTMSNWLFDLITSSRTVDPQSLCICPGKAVWALYIDVVCINYDGNAFDAAVLAVMAALGNTRLRSATYDDITAKVTCSDDFHSLALGRLPLSCSFGIFKSAYLLPDPSSFEAPLIHTTLTIALDEENRACLVRHEGLGGTDTKSGQDVLDEAWSIAEERVREIRRLLDDHPATNR</sequence>